<proteinExistence type="predicted"/>
<dbReference type="EMBL" id="RXIC02000019">
    <property type="protein sequence ID" value="KAB1227585.1"/>
    <property type="molecule type" value="Genomic_DNA"/>
</dbReference>
<name>A0A6A1WQJ7_9ROSI</name>
<accession>A0A6A1WQJ7</accession>
<keyword evidence="2" id="KW-1185">Reference proteome</keyword>
<dbReference type="Proteomes" id="UP000516437">
    <property type="component" value="Chromosome 1"/>
</dbReference>
<evidence type="ECO:0000313" key="1">
    <source>
        <dbReference type="EMBL" id="KAB1227585.1"/>
    </source>
</evidence>
<protein>
    <submittedName>
        <fullName evidence="1">Uncharacterized protein</fullName>
    </submittedName>
</protein>
<dbReference type="AlphaFoldDB" id="A0A6A1WQJ7"/>
<comment type="caution">
    <text evidence="1">The sequence shown here is derived from an EMBL/GenBank/DDBJ whole genome shotgun (WGS) entry which is preliminary data.</text>
</comment>
<gene>
    <name evidence="1" type="ORF">CJ030_MR1G006143</name>
</gene>
<sequence length="86" mass="10763">MDHFWINLNKFRCRLPTLEDAHIQGEELFRLEQERVEIERRKLHLQELDREEKLEIKKRKLQLQELDREERIMMIDTTMMSDLQKQ</sequence>
<organism evidence="1 2">
    <name type="scientific">Morella rubra</name>
    <name type="common">Chinese bayberry</name>
    <dbReference type="NCBI Taxonomy" id="262757"/>
    <lineage>
        <taxon>Eukaryota</taxon>
        <taxon>Viridiplantae</taxon>
        <taxon>Streptophyta</taxon>
        <taxon>Embryophyta</taxon>
        <taxon>Tracheophyta</taxon>
        <taxon>Spermatophyta</taxon>
        <taxon>Magnoliopsida</taxon>
        <taxon>eudicotyledons</taxon>
        <taxon>Gunneridae</taxon>
        <taxon>Pentapetalae</taxon>
        <taxon>rosids</taxon>
        <taxon>fabids</taxon>
        <taxon>Fagales</taxon>
        <taxon>Myricaceae</taxon>
        <taxon>Morella</taxon>
    </lineage>
</organism>
<evidence type="ECO:0000313" key="2">
    <source>
        <dbReference type="Proteomes" id="UP000516437"/>
    </source>
</evidence>
<reference evidence="1 2" key="1">
    <citation type="journal article" date="2019" name="Plant Biotechnol. J.">
        <title>The red bayberry genome and genetic basis of sex determination.</title>
        <authorList>
            <person name="Jia H.M."/>
            <person name="Jia H.J."/>
            <person name="Cai Q.L."/>
            <person name="Wang Y."/>
            <person name="Zhao H.B."/>
            <person name="Yang W.F."/>
            <person name="Wang G.Y."/>
            <person name="Li Y.H."/>
            <person name="Zhan D.L."/>
            <person name="Shen Y.T."/>
            <person name="Niu Q.F."/>
            <person name="Chang L."/>
            <person name="Qiu J."/>
            <person name="Zhao L."/>
            <person name="Xie H.B."/>
            <person name="Fu W.Y."/>
            <person name="Jin J."/>
            <person name="Li X.W."/>
            <person name="Jiao Y."/>
            <person name="Zhou C.C."/>
            <person name="Tu T."/>
            <person name="Chai C.Y."/>
            <person name="Gao J.L."/>
            <person name="Fan L.J."/>
            <person name="van de Weg E."/>
            <person name="Wang J.Y."/>
            <person name="Gao Z.S."/>
        </authorList>
    </citation>
    <scope>NUCLEOTIDE SEQUENCE [LARGE SCALE GENOMIC DNA]</scope>
    <source>
        <tissue evidence="1">Leaves</tissue>
    </source>
</reference>